<protein>
    <recommendedName>
        <fullName evidence="4">ATPase inhibitor</fullName>
    </recommendedName>
</protein>
<evidence type="ECO:0000313" key="2">
    <source>
        <dbReference type="EMBL" id="OAY63958.1"/>
    </source>
</evidence>
<dbReference type="PANTHER" id="PTHR33878:SF4">
    <property type="entry name" value="OS08G0558900 PROTEIN"/>
    <property type="match status" value="1"/>
</dbReference>
<organism evidence="2 3">
    <name type="scientific">Ananas comosus</name>
    <name type="common">Pineapple</name>
    <name type="synonym">Ananas ananas</name>
    <dbReference type="NCBI Taxonomy" id="4615"/>
    <lineage>
        <taxon>Eukaryota</taxon>
        <taxon>Viridiplantae</taxon>
        <taxon>Streptophyta</taxon>
        <taxon>Embryophyta</taxon>
        <taxon>Tracheophyta</taxon>
        <taxon>Spermatophyta</taxon>
        <taxon>Magnoliopsida</taxon>
        <taxon>Liliopsida</taxon>
        <taxon>Poales</taxon>
        <taxon>Bromeliaceae</taxon>
        <taxon>Bromelioideae</taxon>
        <taxon>Ananas</taxon>
    </lineage>
</organism>
<comment type="caution">
    <text evidence="2">The sequence shown here is derived from an EMBL/GenBank/DDBJ whole genome shotgun (WGS) entry which is preliminary data.</text>
</comment>
<dbReference type="EMBL" id="LSRQ01008292">
    <property type="protein sequence ID" value="OAY63958.1"/>
    <property type="molecule type" value="Genomic_DNA"/>
</dbReference>
<proteinExistence type="predicted"/>
<name>A0A199UGT8_ANACO</name>
<dbReference type="InterPro" id="IPR045284">
    <property type="entry name" value="At2g27730-like"/>
</dbReference>
<dbReference type="Proteomes" id="UP000092600">
    <property type="component" value="Unassembled WGS sequence"/>
</dbReference>
<evidence type="ECO:0000256" key="1">
    <source>
        <dbReference type="SAM" id="MobiDB-lite"/>
    </source>
</evidence>
<feature type="region of interest" description="Disordered" evidence="1">
    <location>
        <begin position="73"/>
        <end position="99"/>
    </location>
</feature>
<evidence type="ECO:0000313" key="3">
    <source>
        <dbReference type="Proteomes" id="UP000092600"/>
    </source>
</evidence>
<gene>
    <name evidence="2" type="ORF">ACMD2_03976</name>
</gene>
<dbReference type="AlphaFoldDB" id="A0A199UGT8"/>
<reference evidence="2 3" key="1">
    <citation type="journal article" date="2016" name="DNA Res.">
        <title>The draft genome of MD-2 pineapple using hybrid error correction of long reads.</title>
        <authorList>
            <person name="Redwan R.M."/>
            <person name="Saidin A."/>
            <person name="Kumar S.V."/>
        </authorList>
    </citation>
    <scope>NUCLEOTIDE SEQUENCE [LARGE SCALE GENOMIC DNA]</scope>
    <source>
        <strain evidence="3">cv. MD2</strain>
        <tissue evidence="2">Leaf</tissue>
    </source>
</reference>
<sequence length="99" mass="11013">MAIRSAGGAAARAILVTQGARIAARMEGAAKTNSMMGRGTPRYFSDEKGRILSEEERAKETVYIQKMERERMEKIRRKEEKEKAEAEKKAKGGGEHQTA</sequence>
<evidence type="ECO:0008006" key="4">
    <source>
        <dbReference type="Google" id="ProtNLM"/>
    </source>
</evidence>
<dbReference type="PANTHER" id="PTHR33878">
    <property type="entry name" value="OS08G0559000 PROTEIN"/>
    <property type="match status" value="1"/>
</dbReference>
<accession>A0A199UGT8</accession>